<dbReference type="GO" id="GO:0071051">
    <property type="term" value="P:poly(A)-dependent snoRNA 3'-end processing"/>
    <property type="evidence" value="ECO:0007669"/>
    <property type="project" value="TreeGrafter"/>
</dbReference>
<dbReference type="PANTHER" id="PTHR21321">
    <property type="entry name" value="PNAS-3 RELATED"/>
    <property type="match status" value="1"/>
</dbReference>
<dbReference type="InterPro" id="IPR048565">
    <property type="entry name" value="S1_RRP4"/>
</dbReference>
<dbReference type="GO" id="GO:0034475">
    <property type="term" value="P:U4 snRNA 3'-end processing"/>
    <property type="evidence" value="ECO:0007669"/>
    <property type="project" value="TreeGrafter"/>
</dbReference>
<dbReference type="CDD" id="cd05789">
    <property type="entry name" value="S1_Rrp4"/>
    <property type="match status" value="1"/>
</dbReference>
<comment type="caution">
    <text evidence="6">The sequence shown here is derived from an EMBL/GenBank/DDBJ whole genome shotgun (WGS) entry which is preliminary data.</text>
</comment>
<keyword evidence="3" id="KW-0271">Exosome</keyword>
<dbReference type="PANTHER" id="PTHR21321:SF4">
    <property type="entry name" value="EXOSOME COMPLEX COMPONENT RRP4"/>
    <property type="match status" value="1"/>
</dbReference>
<reference evidence="6" key="2">
    <citation type="submission" date="2021-05" db="EMBL/GenBank/DDBJ databases">
        <authorList>
            <person name="Pain A."/>
        </authorList>
    </citation>
    <scope>NUCLEOTIDE SEQUENCE</scope>
    <source>
        <strain evidence="6">1802A</strain>
    </source>
</reference>
<dbReference type="GO" id="GO:0000177">
    <property type="term" value="C:cytoplasmic exosome (RNase complex)"/>
    <property type="evidence" value="ECO:0007669"/>
    <property type="project" value="TreeGrafter"/>
</dbReference>
<dbReference type="GO" id="GO:0000176">
    <property type="term" value="C:nuclear exosome (RNase complex)"/>
    <property type="evidence" value="ECO:0007669"/>
    <property type="project" value="TreeGrafter"/>
</dbReference>
<accession>A0AAD9LJD8</accession>
<proteinExistence type="inferred from homology"/>
<dbReference type="CDD" id="cd22525">
    <property type="entry name" value="KH-I_Rrp4_eukar"/>
    <property type="match status" value="1"/>
</dbReference>
<protein>
    <recommendedName>
        <fullName evidence="5">S1 motif domain-containing protein</fullName>
    </recommendedName>
</protein>
<keyword evidence="4" id="KW-0694">RNA-binding</keyword>
<dbReference type="InterPro" id="IPR012340">
    <property type="entry name" value="NA-bd_OB-fold"/>
</dbReference>
<evidence type="ECO:0000256" key="4">
    <source>
        <dbReference type="ARBA" id="ARBA00022884"/>
    </source>
</evidence>
<dbReference type="InterPro" id="IPR003029">
    <property type="entry name" value="S1_domain"/>
</dbReference>
<dbReference type="GO" id="GO:0071035">
    <property type="term" value="P:nuclear polyadenylation-dependent rRNA catabolic process"/>
    <property type="evidence" value="ECO:0007669"/>
    <property type="project" value="TreeGrafter"/>
</dbReference>
<dbReference type="GO" id="GO:0071038">
    <property type="term" value="P:TRAMP-dependent tRNA surveillance pathway"/>
    <property type="evidence" value="ECO:0007669"/>
    <property type="project" value="TreeGrafter"/>
</dbReference>
<comment type="subcellular location">
    <subcellularLocation>
        <location evidence="1">Nucleus</location>
    </subcellularLocation>
</comment>
<gene>
    <name evidence="6" type="ORF">X943_002859</name>
</gene>
<evidence type="ECO:0000313" key="6">
    <source>
        <dbReference type="EMBL" id="KAK1937554.1"/>
    </source>
</evidence>
<dbReference type="InterPro" id="IPR004088">
    <property type="entry name" value="KH_dom_type_1"/>
</dbReference>
<dbReference type="SUPFAM" id="SSF50249">
    <property type="entry name" value="Nucleic acid-binding proteins"/>
    <property type="match status" value="1"/>
</dbReference>
<evidence type="ECO:0000256" key="1">
    <source>
        <dbReference type="ARBA" id="ARBA00004123"/>
    </source>
</evidence>
<dbReference type="InterPro" id="IPR036612">
    <property type="entry name" value="KH_dom_type_1_sf"/>
</dbReference>
<evidence type="ECO:0000313" key="7">
    <source>
        <dbReference type="Proteomes" id="UP001195914"/>
    </source>
</evidence>
<dbReference type="AlphaFoldDB" id="A0AAD9LJD8"/>
<dbReference type="Proteomes" id="UP001195914">
    <property type="component" value="Unassembled WGS sequence"/>
</dbReference>
<evidence type="ECO:0000256" key="2">
    <source>
        <dbReference type="ARBA" id="ARBA00009155"/>
    </source>
</evidence>
<organism evidence="6 7">
    <name type="scientific">Babesia divergens</name>
    <dbReference type="NCBI Taxonomy" id="32595"/>
    <lineage>
        <taxon>Eukaryota</taxon>
        <taxon>Sar</taxon>
        <taxon>Alveolata</taxon>
        <taxon>Apicomplexa</taxon>
        <taxon>Aconoidasida</taxon>
        <taxon>Piroplasmida</taxon>
        <taxon>Babesiidae</taxon>
        <taxon>Babesia</taxon>
    </lineage>
</organism>
<dbReference type="Pfam" id="PF15985">
    <property type="entry name" value="KH_6"/>
    <property type="match status" value="1"/>
</dbReference>
<sequence length="251" mass="28209">MTVMSSGNTVNEYLEALLLGMHSVNQLAFVEAFHGRYSAQVGDVVVGIVQKIAGNCWLIEIGSSERVQLSIFQVNTDGLANRRKLDEDLYEMKNIFNIDDVISCEVQRLSANGTVMLQTRTTKYGRLSNGVLVNVKPTLMLRQSKHIHDLVCGVRMILGCNGFIWLAPSEEVVAPVNKTEVFHNICTLRTIILSLAEANIKINHSIIMEMFEFFKRHFPREGCLQKHQAPQLLMSFLENRTGMAISIDSTH</sequence>
<comment type="similarity">
    <text evidence="2">Belongs to the RRP4 family.</text>
</comment>
<evidence type="ECO:0000259" key="5">
    <source>
        <dbReference type="PROSITE" id="PS50126"/>
    </source>
</evidence>
<dbReference type="GO" id="GO:0003723">
    <property type="term" value="F:RNA binding"/>
    <property type="evidence" value="ECO:0007669"/>
    <property type="project" value="UniProtKB-KW"/>
</dbReference>
<reference evidence="6" key="1">
    <citation type="journal article" date="2014" name="Nucleic Acids Res.">
        <title>The evolutionary dynamics of variant antigen genes in Babesia reveal a history of genomic innovation underlying host-parasite interaction.</title>
        <authorList>
            <person name="Jackson A.P."/>
            <person name="Otto T.D."/>
            <person name="Darby A."/>
            <person name="Ramaprasad A."/>
            <person name="Xia D."/>
            <person name="Echaide I.E."/>
            <person name="Farber M."/>
            <person name="Gahlot S."/>
            <person name="Gamble J."/>
            <person name="Gupta D."/>
            <person name="Gupta Y."/>
            <person name="Jackson L."/>
            <person name="Malandrin L."/>
            <person name="Malas T.B."/>
            <person name="Moussa E."/>
            <person name="Nair M."/>
            <person name="Reid A.J."/>
            <person name="Sanders M."/>
            <person name="Sharma J."/>
            <person name="Tracey A."/>
            <person name="Quail M.A."/>
            <person name="Weir W."/>
            <person name="Wastling J.M."/>
            <person name="Hall N."/>
            <person name="Willadsen P."/>
            <person name="Lingelbach K."/>
            <person name="Shiels B."/>
            <person name="Tait A."/>
            <person name="Berriman M."/>
            <person name="Allred D.R."/>
            <person name="Pain A."/>
        </authorList>
    </citation>
    <scope>NUCLEOTIDE SEQUENCE</scope>
    <source>
        <strain evidence="6">1802A</strain>
    </source>
</reference>
<dbReference type="SUPFAM" id="SSF54791">
    <property type="entry name" value="Eukaryotic type KH-domain (KH-domain type I)"/>
    <property type="match status" value="1"/>
</dbReference>
<name>A0AAD9LJD8_BABDI</name>
<feature type="domain" description="S1 motif" evidence="5">
    <location>
        <begin position="42"/>
        <end position="120"/>
    </location>
</feature>
<dbReference type="PROSITE" id="PS50126">
    <property type="entry name" value="S1"/>
    <property type="match status" value="1"/>
</dbReference>
<dbReference type="InterPro" id="IPR026699">
    <property type="entry name" value="Exosome_RNA_bind1/RRP40/RRP4"/>
</dbReference>
<dbReference type="GO" id="GO:0071034">
    <property type="term" value="P:CUT catabolic process"/>
    <property type="evidence" value="ECO:0007669"/>
    <property type="project" value="TreeGrafter"/>
</dbReference>
<dbReference type="Pfam" id="PF21266">
    <property type="entry name" value="S1_RRP4"/>
    <property type="match status" value="1"/>
</dbReference>
<keyword evidence="7" id="KW-1185">Reference proteome</keyword>
<dbReference type="Gene3D" id="2.40.50.140">
    <property type="entry name" value="Nucleic acid-binding proteins"/>
    <property type="match status" value="1"/>
</dbReference>
<dbReference type="EMBL" id="JAHBMH010000033">
    <property type="protein sequence ID" value="KAK1937554.1"/>
    <property type="molecule type" value="Genomic_DNA"/>
</dbReference>
<dbReference type="GO" id="GO:0000467">
    <property type="term" value="P:exonucleolytic trimming to generate mature 3'-end of 5.8S rRNA from tricistronic rRNA transcript (SSU-rRNA, 5.8S rRNA, LSU-rRNA)"/>
    <property type="evidence" value="ECO:0007669"/>
    <property type="project" value="TreeGrafter"/>
</dbReference>
<evidence type="ECO:0000256" key="3">
    <source>
        <dbReference type="ARBA" id="ARBA00022835"/>
    </source>
</evidence>